<accession>A0A0F9FIC0</accession>
<comment type="caution">
    <text evidence="2">The sequence shown here is derived from an EMBL/GenBank/DDBJ whole genome shotgun (WGS) entry which is preliminary data.</text>
</comment>
<gene>
    <name evidence="2" type="ORF">LCGC14_1947560</name>
</gene>
<protein>
    <submittedName>
        <fullName evidence="2">Uncharacterized protein</fullName>
    </submittedName>
</protein>
<dbReference type="AlphaFoldDB" id="A0A0F9FIC0"/>
<evidence type="ECO:0000313" key="2">
    <source>
        <dbReference type="EMBL" id="KKL86154.1"/>
    </source>
</evidence>
<dbReference type="EMBL" id="LAZR01021194">
    <property type="protein sequence ID" value="KKL86154.1"/>
    <property type="molecule type" value="Genomic_DNA"/>
</dbReference>
<name>A0A0F9FIC0_9ZZZZ</name>
<organism evidence="2">
    <name type="scientific">marine sediment metagenome</name>
    <dbReference type="NCBI Taxonomy" id="412755"/>
    <lineage>
        <taxon>unclassified sequences</taxon>
        <taxon>metagenomes</taxon>
        <taxon>ecological metagenomes</taxon>
    </lineage>
</organism>
<feature type="region of interest" description="Disordered" evidence="1">
    <location>
        <begin position="1"/>
        <end position="24"/>
    </location>
</feature>
<reference evidence="2" key="1">
    <citation type="journal article" date="2015" name="Nature">
        <title>Complex archaea that bridge the gap between prokaryotes and eukaryotes.</title>
        <authorList>
            <person name="Spang A."/>
            <person name="Saw J.H."/>
            <person name="Jorgensen S.L."/>
            <person name="Zaremba-Niedzwiedzka K."/>
            <person name="Martijn J."/>
            <person name="Lind A.E."/>
            <person name="van Eijk R."/>
            <person name="Schleper C."/>
            <person name="Guy L."/>
            <person name="Ettema T.J."/>
        </authorList>
    </citation>
    <scope>NUCLEOTIDE SEQUENCE</scope>
</reference>
<evidence type="ECO:0000256" key="1">
    <source>
        <dbReference type="SAM" id="MobiDB-lite"/>
    </source>
</evidence>
<proteinExistence type="predicted"/>
<sequence>MASKEAIGPIDPKPGAIWTNEGESFKTGSSLTEMRKEAYIEWLLTPTSERVPSTKKEFAAMYEVTTQTLRNYARDPKVQSELVRRGRAINKVERAQDVLDSLYNMATSKGDLEYRATPAAAVSAAKVWLDWTDQQVSEGNDIPLEELSKEELLALVSRVYDVVDDSA</sequence>